<protein>
    <submittedName>
        <fullName evidence="2">RP854 family protein</fullName>
    </submittedName>
</protein>
<dbReference type="Pfam" id="PF17460">
    <property type="entry name" value="RP854"/>
    <property type="match status" value="1"/>
</dbReference>
<reference evidence="2 3" key="1">
    <citation type="submission" date="2023-03" db="EMBL/GenBank/DDBJ databases">
        <title>Host association and intracellularity evolved multiple times independently in the Rickettsiales.</title>
        <authorList>
            <person name="Castelli M."/>
            <person name="Nardi T."/>
            <person name="Gammuto L."/>
            <person name="Bellinzona G."/>
            <person name="Sabaneyeva E."/>
            <person name="Potekhin A."/>
            <person name="Serra V."/>
            <person name="Petroni G."/>
            <person name="Sassera D."/>
        </authorList>
    </citation>
    <scope>NUCLEOTIDE SEQUENCE [LARGE SCALE GENOMIC DNA]</scope>
    <source>
        <strain evidence="2 3">Sr 2-6</strain>
    </source>
</reference>
<proteinExistence type="predicted"/>
<organism evidence="2 3">
    <name type="scientific">Candidatus Megaera venefica</name>
    <dbReference type="NCBI Taxonomy" id="2055910"/>
    <lineage>
        <taxon>Bacteria</taxon>
        <taxon>Pseudomonadati</taxon>
        <taxon>Pseudomonadota</taxon>
        <taxon>Alphaproteobacteria</taxon>
        <taxon>Rickettsiales</taxon>
        <taxon>Rickettsiaceae</taxon>
        <taxon>Candidatus Megaera</taxon>
    </lineage>
</organism>
<feature type="transmembrane region" description="Helical" evidence="1">
    <location>
        <begin position="12"/>
        <end position="35"/>
    </location>
</feature>
<evidence type="ECO:0000313" key="2">
    <source>
        <dbReference type="EMBL" id="MEA0971487.1"/>
    </source>
</evidence>
<dbReference type="EMBL" id="JARJFB010000149">
    <property type="protein sequence ID" value="MEA0971487.1"/>
    <property type="molecule type" value="Genomic_DNA"/>
</dbReference>
<dbReference type="RefSeq" id="WP_322777393.1">
    <property type="nucleotide sequence ID" value="NZ_JARJFB010000149.1"/>
</dbReference>
<keyword evidence="1" id="KW-0472">Membrane</keyword>
<evidence type="ECO:0000313" key="3">
    <source>
        <dbReference type="Proteomes" id="UP001291687"/>
    </source>
</evidence>
<keyword evidence="3" id="KW-1185">Reference proteome</keyword>
<dbReference type="Proteomes" id="UP001291687">
    <property type="component" value="Unassembled WGS sequence"/>
</dbReference>
<name>A0ABU5NE87_9RICK</name>
<evidence type="ECO:0000256" key="1">
    <source>
        <dbReference type="SAM" id="Phobius"/>
    </source>
</evidence>
<accession>A0ABU5NE87</accession>
<keyword evidence="1" id="KW-1133">Transmembrane helix</keyword>
<keyword evidence="1" id="KW-0812">Transmembrane</keyword>
<gene>
    <name evidence="2" type="ORF">Megvenef_01466</name>
</gene>
<dbReference type="InterPro" id="IPR020135">
    <property type="entry name" value="Uncharacterised_RP854"/>
</dbReference>
<sequence>MLDKLVVHLKNIIFFKIIIYLLLIISLALLIPVFTNDLEKSSQRKQKANSFLREAALQIESIKDFEDKIVTINNDYNSLITSTGDLDCIRRTEFINTVESLATKYGLFEPISIKISKGFDGETSFANNENVKISYHTADIHFKTLDPYQLLNITHDLRGIIPQGSVVLSSNLRSIDALTPEIINELTPTKAPELLEVKIKILLRDIVYEK</sequence>
<comment type="caution">
    <text evidence="2">The sequence shown here is derived from an EMBL/GenBank/DDBJ whole genome shotgun (WGS) entry which is preliminary data.</text>
</comment>